<dbReference type="EMBL" id="CACVKT020005085">
    <property type="protein sequence ID" value="CAC5392896.1"/>
    <property type="molecule type" value="Genomic_DNA"/>
</dbReference>
<evidence type="ECO:0000313" key="1">
    <source>
        <dbReference type="EMBL" id="CAC5392896.1"/>
    </source>
</evidence>
<accession>A0A6J8CC07</accession>
<protein>
    <submittedName>
        <fullName evidence="1">Uncharacterized protein</fullName>
    </submittedName>
</protein>
<sequence>MGKRKKAVPKRADEEKRRCLTWNLLDGASGSLSICSDNDSQLLKEQIEASAKSCQPSTSSGVQSQEEYSAVNDSYIQSVLNSYLENCEHCVTIQQQLRIKSNEWCKQIATFSLTVSEEEPLFELTADCFSRTEEFWLYVGCDGCKSFIYTEENTANGLKKCKFWCILCSLPT</sequence>
<keyword evidence="2" id="KW-1185">Reference proteome</keyword>
<proteinExistence type="predicted"/>
<gene>
    <name evidence="1" type="ORF">MCOR_27798</name>
</gene>
<dbReference type="Proteomes" id="UP000507470">
    <property type="component" value="Unassembled WGS sequence"/>
</dbReference>
<reference evidence="1 2" key="1">
    <citation type="submission" date="2020-06" db="EMBL/GenBank/DDBJ databases">
        <authorList>
            <person name="Li R."/>
            <person name="Bekaert M."/>
        </authorList>
    </citation>
    <scope>NUCLEOTIDE SEQUENCE [LARGE SCALE GENOMIC DNA]</scope>
    <source>
        <strain evidence="2">wild</strain>
    </source>
</reference>
<evidence type="ECO:0000313" key="2">
    <source>
        <dbReference type="Proteomes" id="UP000507470"/>
    </source>
</evidence>
<organism evidence="1 2">
    <name type="scientific">Mytilus coruscus</name>
    <name type="common">Sea mussel</name>
    <dbReference type="NCBI Taxonomy" id="42192"/>
    <lineage>
        <taxon>Eukaryota</taxon>
        <taxon>Metazoa</taxon>
        <taxon>Spiralia</taxon>
        <taxon>Lophotrochozoa</taxon>
        <taxon>Mollusca</taxon>
        <taxon>Bivalvia</taxon>
        <taxon>Autobranchia</taxon>
        <taxon>Pteriomorphia</taxon>
        <taxon>Mytilida</taxon>
        <taxon>Mytiloidea</taxon>
        <taxon>Mytilidae</taxon>
        <taxon>Mytilinae</taxon>
        <taxon>Mytilus</taxon>
    </lineage>
</organism>
<dbReference type="AlphaFoldDB" id="A0A6J8CC07"/>
<name>A0A6J8CC07_MYTCO</name>
<dbReference type="OrthoDB" id="423559at2759"/>